<reference evidence="1 2" key="1">
    <citation type="submission" date="2017-04" db="EMBL/GenBank/DDBJ databases">
        <authorList>
            <person name="Afonso C.L."/>
            <person name="Miller P.J."/>
            <person name="Scott M.A."/>
            <person name="Spackman E."/>
            <person name="Goraichik I."/>
            <person name="Dimitrov K.M."/>
            <person name="Suarez D.L."/>
            <person name="Swayne D.E."/>
        </authorList>
    </citation>
    <scope>NUCLEOTIDE SEQUENCE [LARGE SCALE GENOMIC DNA]</scope>
    <source>
        <strain evidence="2">XA(T)</strain>
    </source>
</reference>
<name>A0A1X9LY42_9MICO</name>
<organism evidence="1 2">
    <name type="scientific">Cnuibacter physcomitrellae</name>
    <dbReference type="NCBI Taxonomy" id="1619308"/>
    <lineage>
        <taxon>Bacteria</taxon>
        <taxon>Bacillati</taxon>
        <taxon>Actinomycetota</taxon>
        <taxon>Actinomycetes</taxon>
        <taxon>Micrococcales</taxon>
        <taxon>Microbacteriaceae</taxon>
        <taxon>Cnuibacter</taxon>
    </lineage>
</organism>
<sequence length="465" mass="49541">MVALVVSSLLIRSHPATRDDVAGWLPLVEADVREGSGPLTLVIADRSYEIPTSPSGEGVSTRELLPEGPVITVSGALPFELRMRGETLFAGAIDVSDDGSWLVRPPALPAGHLLVQASADEDAPWVAATAWVPGEVDEYSVYAGLRYDGDVLPVSLEVDSVRLAGGASRVRVESPALRAWLLADYSDSDEWHELFENPGEYALEVGGSTIEFSVVDGVLRTGGPAELDLAGDLVLFADDRPVWGGVVAHPTDVRSWYERFLDFGSEGGSDDTGSNDAAGSSAEARAAIESVQTHVGTYRDDLAAGGGSLDHDQVDYALSDFLPLRERITALRASEPDDLDLAAAAGELDELIALAERFLRGESDEVEALLAPFRAVLRADKLAICLDRPPHEYRYLTSGKREISTPEELAAAPVWYFEGGGTEGGLLLEVSSWSVIGFHFAPDHTLTDRTETSGLGASAPSSAFP</sequence>
<evidence type="ECO:0000313" key="1">
    <source>
        <dbReference type="EMBL" id="ARJ06970.1"/>
    </source>
</evidence>
<dbReference type="EMBL" id="CP020715">
    <property type="protein sequence ID" value="ARJ06970.1"/>
    <property type="molecule type" value="Genomic_DNA"/>
</dbReference>
<dbReference type="AlphaFoldDB" id="A0A1X9LY42"/>
<protein>
    <submittedName>
        <fullName evidence="1">Uncharacterized protein</fullName>
    </submittedName>
</protein>
<dbReference type="RefSeq" id="WP_085021108.1">
    <property type="nucleotide sequence ID" value="NZ_BMHD01000001.1"/>
</dbReference>
<dbReference type="Proteomes" id="UP000192775">
    <property type="component" value="Chromosome"/>
</dbReference>
<proteinExistence type="predicted"/>
<evidence type="ECO:0000313" key="2">
    <source>
        <dbReference type="Proteomes" id="UP000192775"/>
    </source>
</evidence>
<gene>
    <name evidence="1" type="ORF">B5808_18365</name>
</gene>
<accession>A0A1X9LY42</accession>
<keyword evidence="2" id="KW-1185">Reference proteome</keyword>
<dbReference type="KEGG" id="cphy:B5808_18365"/>